<keyword evidence="2" id="KW-0808">Transferase</keyword>
<comment type="caution">
    <text evidence="6">The sequence shown here is derived from an EMBL/GenBank/DDBJ whole genome shotgun (WGS) entry which is preliminary data.</text>
</comment>
<evidence type="ECO:0000256" key="4">
    <source>
        <dbReference type="PIRSR" id="PIRSR005739-1"/>
    </source>
</evidence>
<keyword evidence="7" id="KW-1185">Reference proteome</keyword>
<dbReference type="InterPro" id="IPR001077">
    <property type="entry name" value="COMT_C"/>
</dbReference>
<dbReference type="AlphaFoldDB" id="A0A9W4XNW3"/>
<dbReference type="GO" id="GO:0032259">
    <property type="term" value="P:methylation"/>
    <property type="evidence" value="ECO:0007669"/>
    <property type="project" value="UniProtKB-KW"/>
</dbReference>
<dbReference type="PIRSF" id="PIRSF005739">
    <property type="entry name" value="O-mtase"/>
    <property type="match status" value="1"/>
</dbReference>
<evidence type="ECO:0000313" key="6">
    <source>
        <dbReference type="EMBL" id="CAI6335375.1"/>
    </source>
</evidence>
<dbReference type="InterPro" id="IPR016461">
    <property type="entry name" value="COMT-like"/>
</dbReference>
<dbReference type="Pfam" id="PF00891">
    <property type="entry name" value="Methyltransf_2"/>
    <property type="match status" value="1"/>
</dbReference>
<accession>A0A9W4XNW3</accession>
<dbReference type="InterPro" id="IPR029063">
    <property type="entry name" value="SAM-dependent_MTases_sf"/>
</dbReference>
<proteinExistence type="predicted"/>
<feature type="active site" description="Proton acceptor" evidence="4">
    <location>
        <position position="195"/>
    </location>
</feature>
<dbReference type="EMBL" id="CAOQHR010000005">
    <property type="protein sequence ID" value="CAI6335375.1"/>
    <property type="molecule type" value="Genomic_DNA"/>
</dbReference>
<name>A0A9W4XNW3_9PLEO</name>
<dbReference type="SUPFAM" id="SSF53335">
    <property type="entry name" value="S-adenosyl-L-methionine-dependent methyltransferases"/>
    <property type="match status" value="1"/>
</dbReference>
<dbReference type="PROSITE" id="PS51683">
    <property type="entry name" value="SAM_OMT_II"/>
    <property type="match status" value="1"/>
</dbReference>
<reference evidence="6" key="1">
    <citation type="submission" date="2023-01" db="EMBL/GenBank/DDBJ databases">
        <authorList>
            <person name="Van Ghelder C."/>
            <person name="Rancurel C."/>
        </authorList>
    </citation>
    <scope>NUCLEOTIDE SEQUENCE</scope>
    <source>
        <strain evidence="6">CNCM I-4278</strain>
    </source>
</reference>
<gene>
    <name evidence="6" type="ORF">PDIGIT_LOCUS8456</name>
</gene>
<evidence type="ECO:0000256" key="1">
    <source>
        <dbReference type="ARBA" id="ARBA00022603"/>
    </source>
</evidence>
<keyword evidence="3" id="KW-0949">S-adenosyl-L-methionine</keyword>
<sequence length="295" mass="33161">MNIFDECTPGHISHTAISKLLAENPLYYETVGLQLVDLGPASLKLIDVWEQFGDGMGEPHECAFSLNNGGRSLFTVLAEEPVRAHRFDSAMKFSIQDQDPDFKEVLTAFDWQSLDKPGARLVDVGGNHGRVSQAIARHTKHLNFVVQDLPRVIEQGRASLPSEFQERIEFQAHDFKKPQVSESPSDAYLISRCIHNWSDHHATKILQALVPGLKPGSHVLIWDAIIDSEPVKNLSEKFNLQQDFLMATVFNGKDRTAEETEQLLKSADPRFKMVKVHKSKKCNLGMIDAIFDSSR</sequence>
<dbReference type="PANTHER" id="PTHR43712">
    <property type="entry name" value="PUTATIVE (AFU_ORTHOLOGUE AFUA_4G14580)-RELATED"/>
    <property type="match status" value="1"/>
</dbReference>
<dbReference type="GO" id="GO:0008171">
    <property type="term" value="F:O-methyltransferase activity"/>
    <property type="evidence" value="ECO:0007669"/>
    <property type="project" value="InterPro"/>
</dbReference>
<protein>
    <recommendedName>
        <fullName evidence="5">O-methyltransferase C-terminal domain-containing protein</fullName>
    </recommendedName>
</protein>
<dbReference type="OrthoDB" id="1606438at2759"/>
<evidence type="ECO:0000256" key="3">
    <source>
        <dbReference type="ARBA" id="ARBA00022691"/>
    </source>
</evidence>
<dbReference type="Gene3D" id="3.40.50.150">
    <property type="entry name" value="Vaccinia Virus protein VP39"/>
    <property type="match status" value="1"/>
</dbReference>
<evidence type="ECO:0000256" key="2">
    <source>
        <dbReference type="ARBA" id="ARBA00022679"/>
    </source>
</evidence>
<feature type="domain" description="O-methyltransferase C-terminal" evidence="5">
    <location>
        <begin position="54"/>
        <end position="267"/>
    </location>
</feature>
<evidence type="ECO:0000313" key="7">
    <source>
        <dbReference type="Proteomes" id="UP001152607"/>
    </source>
</evidence>
<dbReference type="PANTHER" id="PTHR43712:SF5">
    <property type="entry name" value="O-METHYLTRANSFERASE ASQN-RELATED"/>
    <property type="match status" value="1"/>
</dbReference>
<keyword evidence="1" id="KW-0489">Methyltransferase</keyword>
<organism evidence="6 7">
    <name type="scientific">Periconia digitata</name>
    <dbReference type="NCBI Taxonomy" id="1303443"/>
    <lineage>
        <taxon>Eukaryota</taxon>
        <taxon>Fungi</taxon>
        <taxon>Dikarya</taxon>
        <taxon>Ascomycota</taxon>
        <taxon>Pezizomycotina</taxon>
        <taxon>Dothideomycetes</taxon>
        <taxon>Pleosporomycetidae</taxon>
        <taxon>Pleosporales</taxon>
        <taxon>Massarineae</taxon>
        <taxon>Periconiaceae</taxon>
        <taxon>Periconia</taxon>
    </lineage>
</organism>
<evidence type="ECO:0000259" key="5">
    <source>
        <dbReference type="Pfam" id="PF00891"/>
    </source>
</evidence>
<dbReference type="Proteomes" id="UP001152607">
    <property type="component" value="Unassembled WGS sequence"/>
</dbReference>